<reference evidence="1 2" key="1">
    <citation type="submission" date="2020-10" db="EMBL/GenBank/DDBJ databases">
        <title>Connecting structure to function with the recovery of over 1000 high-quality activated sludge metagenome-assembled genomes encoding full-length rRNA genes using long-read sequencing.</title>
        <authorList>
            <person name="Singleton C.M."/>
            <person name="Petriglieri F."/>
            <person name="Kristensen J.M."/>
            <person name="Kirkegaard R.H."/>
            <person name="Michaelsen T.Y."/>
            <person name="Andersen M.H."/>
            <person name="Karst S.M."/>
            <person name="Dueholm M.S."/>
            <person name="Nielsen P.H."/>
            <person name="Albertsen M."/>
        </authorList>
    </citation>
    <scope>NUCLEOTIDE SEQUENCE [LARGE SCALE GENOMIC DNA]</scope>
    <source>
        <strain evidence="1">EsbW_18-Q3-R4-48_BATAC.463</strain>
    </source>
</reference>
<dbReference type="Proteomes" id="UP000739411">
    <property type="component" value="Unassembled WGS sequence"/>
</dbReference>
<evidence type="ECO:0000313" key="2">
    <source>
        <dbReference type="Proteomes" id="UP000739411"/>
    </source>
</evidence>
<organism evidence="1 2">
    <name type="scientific">Candidatus Dechloromonas phosphorivorans</name>
    <dbReference type="NCBI Taxonomy" id="2899244"/>
    <lineage>
        <taxon>Bacteria</taxon>
        <taxon>Pseudomonadati</taxon>
        <taxon>Pseudomonadota</taxon>
        <taxon>Betaproteobacteria</taxon>
        <taxon>Rhodocyclales</taxon>
        <taxon>Azonexaceae</taxon>
        <taxon>Dechloromonas</taxon>
    </lineage>
</organism>
<protein>
    <submittedName>
        <fullName evidence="1">Uncharacterized protein</fullName>
    </submittedName>
</protein>
<comment type="caution">
    <text evidence="1">The sequence shown here is derived from an EMBL/GenBank/DDBJ whole genome shotgun (WGS) entry which is preliminary data.</text>
</comment>
<dbReference type="EMBL" id="JADJMS010000013">
    <property type="protein sequence ID" value="MBK7414907.1"/>
    <property type="molecule type" value="Genomic_DNA"/>
</dbReference>
<accession>A0A935JWA8</accession>
<dbReference type="AlphaFoldDB" id="A0A935JWA8"/>
<sequence length="146" mass="15870">MADAPSDFDKLRSSLTAKIAAIVKQDAVLEKIAEESPVNPVHGLSPPEVLVLAVIAGDAYLPDQATTVNSAKRAAERAGVTNMGFNLAIRRLLQKKFVREQELYDEQGGEAYAGLAVAEPGWDWIDTNDSQFVLTRPEKTESSIPF</sequence>
<evidence type="ECO:0000313" key="1">
    <source>
        <dbReference type="EMBL" id="MBK7414907.1"/>
    </source>
</evidence>
<proteinExistence type="predicted"/>
<name>A0A935JWA8_9RHOO</name>
<gene>
    <name evidence="1" type="ORF">IPJ38_07060</name>
</gene>